<evidence type="ECO:0000313" key="3">
    <source>
        <dbReference type="EMBL" id="SDH92368.1"/>
    </source>
</evidence>
<keyword evidence="4" id="KW-1185">Reference proteome</keyword>
<dbReference type="GO" id="GO:0016853">
    <property type="term" value="F:isomerase activity"/>
    <property type="evidence" value="ECO:0007669"/>
    <property type="project" value="UniProtKB-KW"/>
</dbReference>
<dbReference type="EMBL" id="FNDK01000015">
    <property type="protein sequence ID" value="SDH92368.1"/>
    <property type="molecule type" value="Genomic_DNA"/>
</dbReference>
<dbReference type="PANTHER" id="PTHR43802">
    <property type="entry name" value="ENOYL-COA HYDRATASE"/>
    <property type="match status" value="1"/>
</dbReference>
<dbReference type="RefSeq" id="WP_091274287.1">
    <property type="nucleotide sequence ID" value="NZ_FNDK01000015.1"/>
</dbReference>
<dbReference type="InterPro" id="IPR018376">
    <property type="entry name" value="Enoyl-CoA_hyd/isom_CS"/>
</dbReference>
<dbReference type="InterPro" id="IPR029045">
    <property type="entry name" value="ClpP/crotonase-like_dom_sf"/>
</dbReference>
<dbReference type="Pfam" id="PF00378">
    <property type="entry name" value="ECH_1"/>
    <property type="match status" value="1"/>
</dbReference>
<dbReference type="Proteomes" id="UP000199163">
    <property type="component" value="Unassembled WGS sequence"/>
</dbReference>
<proteinExistence type="inferred from homology"/>
<accession>A0A1G8GD75</accession>
<dbReference type="CDD" id="cd06558">
    <property type="entry name" value="crotonase-like"/>
    <property type="match status" value="1"/>
</dbReference>
<dbReference type="OrthoDB" id="9775794at2"/>
<dbReference type="PANTHER" id="PTHR43802:SF1">
    <property type="entry name" value="IP11341P-RELATED"/>
    <property type="match status" value="1"/>
</dbReference>
<dbReference type="SUPFAM" id="SSF52096">
    <property type="entry name" value="ClpP/crotonase"/>
    <property type="match status" value="1"/>
</dbReference>
<dbReference type="AlphaFoldDB" id="A0A1G8GD75"/>
<organism evidence="3 4">
    <name type="scientific">Alteribacillus persepolensis</name>
    <dbReference type="NCBI Taxonomy" id="568899"/>
    <lineage>
        <taxon>Bacteria</taxon>
        <taxon>Bacillati</taxon>
        <taxon>Bacillota</taxon>
        <taxon>Bacilli</taxon>
        <taxon>Bacillales</taxon>
        <taxon>Bacillaceae</taxon>
        <taxon>Alteribacillus</taxon>
    </lineage>
</organism>
<dbReference type="STRING" id="568899.SAMN05192534_11540"/>
<dbReference type="PROSITE" id="PS00166">
    <property type="entry name" value="ENOYL_COA_HYDRATASE"/>
    <property type="match status" value="1"/>
</dbReference>
<comment type="similarity">
    <text evidence="1 2">Belongs to the enoyl-CoA hydratase/isomerase family.</text>
</comment>
<evidence type="ECO:0000256" key="2">
    <source>
        <dbReference type="RuleBase" id="RU003707"/>
    </source>
</evidence>
<gene>
    <name evidence="3" type="ORF">SAMN05192534_11540</name>
</gene>
<dbReference type="InterPro" id="IPR014748">
    <property type="entry name" value="Enoyl-CoA_hydra_C"/>
</dbReference>
<dbReference type="InterPro" id="IPR001753">
    <property type="entry name" value="Enoyl-CoA_hydra/iso"/>
</dbReference>
<evidence type="ECO:0000313" key="4">
    <source>
        <dbReference type="Proteomes" id="UP000199163"/>
    </source>
</evidence>
<protein>
    <submittedName>
        <fullName evidence="3">2-(1,2-epoxy-1,2-dihydrophenyl)acetyl-CoA isomerase</fullName>
    </submittedName>
</protein>
<dbReference type="Gene3D" id="1.10.12.10">
    <property type="entry name" value="Lyase 2-enoyl-coa Hydratase, Chain A, domain 2"/>
    <property type="match status" value="1"/>
</dbReference>
<dbReference type="Gene3D" id="3.90.226.10">
    <property type="entry name" value="2-enoyl-CoA Hydratase, Chain A, domain 1"/>
    <property type="match status" value="1"/>
</dbReference>
<evidence type="ECO:0000256" key="1">
    <source>
        <dbReference type="ARBA" id="ARBA00005254"/>
    </source>
</evidence>
<sequence>MGNTYQTINVTQENGIVTLVLNRPSAFNAFTPEMNKEIIDALRKANKDDTARCIVITGEGKAFCSGEDLGGVSEDTNHADFLRNRYHPMMKAVKQTSKPVIAAVNGTAAGAGMSLALAADFRLVRPETKFVSAFIDIGLVPDSGFMYNLPRLVGYAKALEVAVLGKPITGEEAYQLGLATKVIDSSTWDEEVAKFAELLAKKPTKAISLVKRYMMDGMHEPYEQALDQEAQAQRIAGLSQDHKEGLQAFKEKRKPTFIGY</sequence>
<reference evidence="3 4" key="1">
    <citation type="submission" date="2016-10" db="EMBL/GenBank/DDBJ databases">
        <authorList>
            <person name="de Groot N.N."/>
        </authorList>
    </citation>
    <scope>NUCLEOTIDE SEQUENCE [LARGE SCALE GENOMIC DNA]</scope>
    <source>
        <strain evidence="3 4">DSM 21632</strain>
    </source>
</reference>
<keyword evidence="3" id="KW-0413">Isomerase</keyword>
<name>A0A1G8GD75_9BACI</name>